<dbReference type="EMBL" id="JACICF010000001">
    <property type="protein sequence ID" value="MBB3764180.1"/>
    <property type="molecule type" value="Genomic_DNA"/>
</dbReference>
<dbReference type="InterPro" id="IPR039424">
    <property type="entry name" value="SBP_5"/>
</dbReference>
<dbReference type="GO" id="GO:1904680">
    <property type="term" value="F:peptide transmembrane transporter activity"/>
    <property type="evidence" value="ECO:0007669"/>
    <property type="project" value="TreeGrafter"/>
</dbReference>
<evidence type="ECO:0000256" key="1">
    <source>
        <dbReference type="ARBA" id="ARBA00004418"/>
    </source>
</evidence>
<dbReference type="Pfam" id="PF00496">
    <property type="entry name" value="SBP_bac_5"/>
    <property type="match status" value="1"/>
</dbReference>
<dbReference type="Gene3D" id="3.90.76.10">
    <property type="entry name" value="Dipeptide-binding Protein, Domain 1"/>
    <property type="match status" value="1"/>
</dbReference>
<evidence type="ECO:0000313" key="7">
    <source>
        <dbReference type="Proteomes" id="UP000578569"/>
    </source>
</evidence>
<sequence length="495" mass="53878">MLRTPTKFLLPILALSLASCGDDNPGETHIALIDERAELTDPATGRADRGDEYLLGALAQGLVRFDARGQIEGALAERWHVSDDGRSYIFRLASGSWPDGEPIEADDVARALRRQIAARRNPLHDTMGVVEDVVAMTDRVIELRLSSPRPDLLSLLAQPEMAILKGEVGAGPFLLSEADDDANALHLSRLVPNRRTDEMREEMLHLTAASAQRAVGLFSAGSVELVLGGTFTDLPLARGADLSRGELRFDPVLGLFGLLPRREKGPLADPSIRSILSRAIDREAFLADLAVPGLVPRARILQAGLDIEQAAQPPAWLELPLTERQDMLARNLRSLVDDDAQSEGGPVLQVALHLPDGPGGDMLFNRLSTDWGRIGVEARRVEDRADADFTLIDQVAPSRSGEWFIRFFRCGSVRLCSKDADALMDDARAAPTVEERHDLLTRAAMMLDEAELFIPIAAPVRWALVGPYVTGFSPNSLARHPLMGLKGPLSPENAP</sequence>
<dbReference type="Gene3D" id="3.10.105.10">
    <property type="entry name" value="Dipeptide-binding Protein, Domain 3"/>
    <property type="match status" value="1"/>
</dbReference>
<feature type="domain" description="Solute-binding protein family 5" evidence="5">
    <location>
        <begin position="71"/>
        <end position="329"/>
    </location>
</feature>
<evidence type="ECO:0000256" key="4">
    <source>
        <dbReference type="ARBA" id="ARBA00022729"/>
    </source>
</evidence>
<dbReference type="PANTHER" id="PTHR30290">
    <property type="entry name" value="PERIPLASMIC BINDING COMPONENT OF ABC TRANSPORTER"/>
    <property type="match status" value="1"/>
</dbReference>
<dbReference type="SUPFAM" id="SSF53850">
    <property type="entry name" value="Periplasmic binding protein-like II"/>
    <property type="match status" value="1"/>
</dbReference>
<keyword evidence="4" id="KW-0732">Signal</keyword>
<accession>A0A839Z0G6</accession>
<dbReference type="PROSITE" id="PS51257">
    <property type="entry name" value="PROKAR_LIPOPROTEIN"/>
    <property type="match status" value="1"/>
</dbReference>
<comment type="subcellular location">
    <subcellularLocation>
        <location evidence="1">Periplasm</location>
    </subcellularLocation>
</comment>
<gene>
    <name evidence="6" type="ORF">FHS50_001203</name>
</gene>
<proteinExistence type="inferred from homology"/>
<dbReference type="InterPro" id="IPR000914">
    <property type="entry name" value="SBP_5_dom"/>
</dbReference>
<reference evidence="6 7" key="1">
    <citation type="submission" date="2020-08" db="EMBL/GenBank/DDBJ databases">
        <title>Genomic Encyclopedia of Type Strains, Phase IV (KMG-IV): sequencing the most valuable type-strain genomes for metagenomic binning, comparative biology and taxonomic classification.</title>
        <authorList>
            <person name="Goeker M."/>
        </authorList>
    </citation>
    <scope>NUCLEOTIDE SEQUENCE [LARGE SCALE GENOMIC DNA]</scope>
    <source>
        <strain evidence="6 7">DSM 24194</strain>
    </source>
</reference>
<dbReference type="GO" id="GO:0030313">
    <property type="term" value="C:cell envelope"/>
    <property type="evidence" value="ECO:0007669"/>
    <property type="project" value="UniProtKB-SubCell"/>
</dbReference>
<comment type="similarity">
    <text evidence="2">Belongs to the bacterial solute-binding protein 5 family.</text>
</comment>
<dbReference type="GO" id="GO:0015833">
    <property type="term" value="P:peptide transport"/>
    <property type="evidence" value="ECO:0007669"/>
    <property type="project" value="TreeGrafter"/>
</dbReference>
<evidence type="ECO:0000313" key="6">
    <source>
        <dbReference type="EMBL" id="MBB3764180.1"/>
    </source>
</evidence>
<protein>
    <submittedName>
        <fullName evidence="6">Peptide/nickel transport system substrate-binding protein</fullName>
    </submittedName>
</protein>
<comment type="caution">
    <text evidence="6">The sequence shown here is derived from an EMBL/GenBank/DDBJ whole genome shotgun (WGS) entry which is preliminary data.</text>
</comment>
<name>A0A839Z0G6_9SPHN</name>
<dbReference type="RefSeq" id="WP_183933462.1">
    <property type="nucleotide sequence ID" value="NZ_JACICF010000001.1"/>
</dbReference>
<organism evidence="6 7">
    <name type="scientific">Sphingomicrobium lutaoense</name>
    <dbReference type="NCBI Taxonomy" id="515949"/>
    <lineage>
        <taxon>Bacteria</taxon>
        <taxon>Pseudomonadati</taxon>
        <taxon>Pseudomonadota</taxon>
        <taxon>Alphaproteobacteria</taxon>
        <taxon>Sphingomonadales</taxon>
        <taxon>Sphingomonadaceae</taxon>
        <taxon>Sphingomicrobium</taxon>
    </lineage>
</organism>
<evidence type="ECO:0000256" key="2">
    <source>
        <dbReference type="ARBA" id="ARBA00005695"/>
    </source>
</evidence>
<keyword evidence="7" id="KW-1185">Reference proteome</keyword>
<dbReference type="AlphaFoldDB" id="A0A839Z0G6"/>
<evidence type="ECO:0000256" key="3">
    <source>
        <dbReference type="ARBA" id="ARBA00022448"/>
    </source>
</evidence>
<evidence type="ECO:0000259" key="5">
    <source>
        <dbReference type="Pfam" id="PF00496"/>
    </source>
</evidence>
<keyword evidence="3" id="KW-0813">Transport</keyword>
<dbReference type="PANTHER" id="PTHR30290:SF10">
    <property type="entry name" value="PERIPLASMIC OLIGOPEPTIDE-BINDING PROTEIN-RELATED"/>
    <property type="match status" value="1"/>
</dbReference>
<dbReference type="Proteomes" id="UP000578569">
    <property type="component" value="Unassembled WGS sequence"/>
</dbReference>